<feature type="domain" description="F-box" evidence="3">
    <location>
        <begin position="96"/>
        <end position="145"/>
    </location>
</feature>
<dbReference type="PROSITE" id="PS50181">
    <property type="entry name" value="FBOX"/>
    <property type="match status" value="1"/>
</dbReference>
<proteinExistence type="predicted"/>
<keyword evidence="1" id="KW-0175">Coiled coil</keyword>
<evidence type="ECO:0000313" key="4">
    <source>
        <dbReference type="EMBL" id="TNY18482.1"/>
    </source>
</evidence>
<evidence type="ECO:0000256" key="2">
    <source>
        <dbReference type="SAM" id="MobiDB-lite"/>
    </source>
</evidence>
<dbReference type="EMBL" id="SOZI01000136">
    <property type="protein sequence ID" value="TNY18482.1"/>
    <property type="molecule type" value="Genomic_DNA"/>
</dbReference>
<dbReference type="SUPFAM" id="SSF81383">
    <property type="entry name" value="F-box domain"/>
    <property type="match status" value="1"/>
</dbReference>
<feature type="compositionally biased region" description="Low complexity" evidence="2">
    <location>
        <begin position="10"/>
        <end position="30"/>
    </location>
</feature>
<name>A0A5C5FQ86_9BASI</name>
<feature type="compositionally biased region" description="Basic and acidic residues" evidence="2">
    <location>
        <begin position="635"/>
        <end position="644"/>
    </location>
</feature>
<evidence type="ECO:0000259" key="3">
    <source>
        <dbReference type="PROSITE" id="PS50181"/>
    </source>
</evidence>
<organism evidence="4 5">
    <name type="scientific">Rhodotorula diobovata</name>
    <dbReference type="NCBI Taxonomy" id="5288"/>
    <lineage>
        <taxon>Eukaryota</taxon>
        <taxon>Fungi</taxon>
        <taxon>Dikarya</taxon>
        <taxon>Basidiomycota</taxon>
        <taxon>Pucciniomycotina</taxon>
        <taxon>Microbotryomycetes</taxon>
        <taxon>Sporidiobolales</taxon>
        <taxon>Sporidiobolaceae</taxon>
        <taxon>Rhodotorula</taxon>
    </lineage>
</organism>
<evidence type="ECO:0000256" key="1">
    <source>
        <dbReference type="SAM" id="Coils"/>
    </source>
</evidence>
<dbReference type="AlphaFoldDB" id="A0A5C5FQ86"/>
<reference evidence="4 5" key="1">
    <citation type="submission" date="2019-03" db="EMBL/GenBank/DDBJ databases">
        <title>Rhodosporidium diobovatum UCD-FST 08-225 genome sequencing, assembly, and annotation.</title>
        <authorList>
            <person name="Fakankun I.U."/>
            <person name="Fristensky B."/>
            <person name="Levin D.B."/>
        </authorList>
    </citation>
    <scope>NUCLEOTIDE SEQUENCE [LARGE SCALE GENOMIC DNA]</scope>
    <source>
        <strain evidence="4 5">UCD-FST 08-225</strain>
    </source>
</reference>
<dbReference type="Proteomes" id="UP000311382">
    <property type="component" value="Unassembled WGS sequence"/>
</dbReference>
<feature type="region of interest" description="Disordered" evidence="2">
    <location>
        <begin position="1"/>
        <end position="90"/>
    </location>
</feature>
<gene>
    <name evidence="4" type="ORF">DMC30DRAFT_418789</name>
</gene>
<sequence>MPRGRPRLQASYDGDSDSACSSSASSSGDDLNARGAPGDSAAKSARQRTGGPGKGVQAKEKDFDASDAANKVKRSPSGGQASGQGDGRSLKLVQKRSPLLVLPVELFSEICSHADTAGLLSLSKTCQNLRATLVGPQSTPLWRIVRERRKLPLPSDMTERQFADLLHGSTCFACGETCDAEPDFFLGCRLCKRCRRNEVIEDSTMRNGETQRLARTAVRCRRTRLLSTQFTSSRIEYLERDLLEAVDAIVDLSAQDEVAQQAIDKWWDKESKNSRLGSRTSRRRLLEQLTEMIEEEAELAAKFAKEEQKRKADQKKRELEELDAHLVLDHDWTTQQLRWLCKHRHHERAPRTYSEQHVAAWDEFRAVVQEELDRKADEAAAGAARLARRDKLAPRRKAFAKSQGSRATLVPRFSTFADWPAVKPLWEPADAPPVSDEWWERVLPTVRLDFDAYLSELRVEAIRAILSATTGAPLDTLSTDAAAYPEDKYDEYWFERPSALFLGERKIGPSGRIEVVPLPFPETLAEHRAKTGDRKAWFAQHIDEHRVRLVRLILDAVGETEDSVTSRGLDAYGAGFVWLDAPYVQAKHRDRRYNWVELVLALKRRGPKLRDLKAGKNGPKIALWSDEDSDIAQGDDERSEKGSEYGDGSG</sequence>
<dbReference type="InterPro" id="IPR036047">
    <property type="entry name" value="F-box-like_dom_sf"/>
</dbReference>
<comment type="caution">
    <text evidence="4">The sequence shown here is derived from an EMBL/GenBank/DDBJ whole genome shotgun (WGS) entry which is preliminary data.</text>
</comment>
<accession>A0A5C5FQ86</accession>
<feature type="compositionally biased region" description="Acidic residues" evidence="2">
    <location>
        <begin position="625"/>
        <end position="634"/>
    </location>
</feature>
<protein>
    <recommendedName>
        <fullName evidence="3">F-box domain-containing protein</fullName>
    </recommendedName>
</protein>
<dbReference type="OrthoDB" id="2529758at2759"/>
<feature type="coiled-coil region" evidence="1">
    <location>
        <begin position="282"/>
        <end position="325"/>
    </location>
</feature>
<dbReference type="InterPro" id="IPR001810">
    <property type="entry name" value="F-box_dom"/>
</dbReference>
<keyword evidence="5" id="KW-1185">Reference proteome</keyword>
<feature type="region of interest" description="Disordered" evidence="2">
    <location>
        <begin position="612"/>
        <end position="650"/>
    </location>
</feature>
<evidence type="ECO:0000313" key="5">
    <source>
        <dbReference type="Proteomes" id="UP000311382"/>
    </source>
</evidence>